<reference evidence="10" key="1">
    <citation type="journal article" date="2019" name="Int. J. Syst. Evol. Microbiol.">
        <title>The Global Catalogue of Microorganisms (GCM) 10K type strain sequencing project: providing services to taxonomists for standard genome sequencing and annotation.</title>
        <authorList>
            <consortium name="The Broad Institute Genomics Platform"/>
            <consortium name="The Broad Institute Genome Sequencing Center for Infectious Disease"/>
            <person name="Wu L."/>
            <person name="Ma J."/>
        </authorList>
    </citation>
    <scope>NUCLEOTIDE SEQUENCE [LARGE SCALE GENOMIC DNA]</scope>
    <source>
        <strain evidence="10">CGMCC 4.7466</strain>
    </source>
</reference>
<comment type="caution">
    <text evidence="9">The sequence shown here is derived from an EMBL/GenBank/DDBJ whole genome shotgun (WGS) entry which is preliminary data.</text>
</comment>
<keyword evidence="3" id="KW-0547">Nucleotide-binding</keyword>
<gene>
    <name evidence="9" type="ORF">ACFPFU_17475</name>
</gene>
<evidence type="ECO:0000256" key="6">
    <source>
        <dbReference type="ARBA" id="ARBA00023277"/>
    </source>
</evidence>
<organism evidence="9 10">
    <name type="scientific">Negadavirga shengliensis</name>
    <dbReference type="NCBI Taxonomy" id="1389218"/>
    <lineage>
        <taxon>Bacteria</taxon>
        <taxon>Pseudomonadati</taxon>
        <taxon>Bacteroidota</taxon>
        <taxon>Cytophagia</taxon>
        <taxon>Cytophagales</taxon>
        <taxon>Cyclobacteriaceae</taxon>
        <taxon>Negadavirga</taxon>
    </lineage>
</organism>
<dbReference type="InterPro" id="IPR037051">
    <property type="entry name" value="4-carb_acid_sugar_kinase_N_sf"/>
</dbReference>
<keyword evidence="6" id="KW-0119">Carbohydrate metabolism</keyword>
<sequence>MTEKKEIILGYYGDDFTGSSDVLEVLSLMGIPAILFLDAPETKDITEFTFKRNKVKGSKYVAFGVAGIARSLPPGKMEKELDPLFKQISTIPIKYFHYKICSTLDSSPKVGNIGVALATAEKYFSSKFVPLLLGFPPLNRFVVFGHLFARIGETTYRLDRHPVMAKHPITPMDESDVRLHLKKQTDRPMALVDVLQLDKLERKAPDEILSKAPREGAAPLVLFDTLENKHLGPIGHWIQAHAKENGQLLLGSSAVEYALGTVYGSQGEFKPEARAVTPTLVVSGSCAQTTADQILHVERLGFQLLRIQVEKLYQPESRREEIFRVVSLTLDLLRKGKNTVVYSALGPEDPQVKATLANPAAREHPQQIAAVQAAITKEIISAFPLKRLVTAGGDTSGYILKALGIKALEFCNVLAPGAPLCIAHGHLPEVDGLEIAIKGGQNGTVRYMEFAQNGESQGA</sequence>
<feature type="domain" description="Four-carbon acid sugar kinase N-terminal" evidence="7">
    <location>
        <begin position="9"/>
        <end position="259"/>
    </location>
</feature>
<dbReference type="Pfam" id="PF17042">
    <property type="entry name" value="NBD_C"/>
    <property type="match status" value="1"/>
</dbReference>
<dbReference type="Pfam" id="PF07005">
    <property type="entry name" value="SBD_N"/>
    <property type="match status" value="1"/>
</dbReference>
<evidence type="ECO:0000313" key="9">
    <source>
        <dbReference type="EMBL" id="MFC4873497.1"/>
    </source>
</evidence>
<dbReference type="EMBL" id="JBHSJJ010000011">
    <property type="protein sequence ID" value="MFC4873497.1"/>
    <property type="molecule type" value="Genomic_DNA"/>
</dbReference>
<protein>
    <submittedName>
        <fullName evidence="9">Four-carbon acid sugar kinase family protein</fullName>
        <ecNumber evidence="9">2.7.1.-</ecNumber>
    </submittedName>
</protein>
<evidence type="ECO:0000256" key="5">
    <source>
        <dbReference type="ARBA" id="ARBA00022840"/>
    </source>
</evidence>
<feature type="domain" description="Four-carbon acid sugar kinase nucleotide binding" evidence="8">
    <location>
        <begin position="280"/>
        <end position="446"/>
    </location>
</feature>
<evidence type="ECO:0000256" key="4">
    <source>
        <dbReference type="ARBA" id="ARBA00022777"/>
    </source>
</evidence>
<dbReference type="InterPro" id="IPR010737">
    <property type="entry name" value="4-carb_acid_sugar_kinase_N"/>
</dbReference>
<keyword evidence="4 9" id="KW-0418">Kinase</keyword>
<evidence type="ECO:0000259" key="7">
    <source>
        <dbReference type="Pfam" id="PF07005"/>
    </source>
</evidence>
<evidence type="ECO:0000259" key="8">
    <source>
        <dbReference type="Pfam" id="PF17042"/>
    </source>
</evidence>
<accession>A0ABV9T4V2</accession>
<dbReference type="InterPro" id="IPR042213">
    <property type="entry name" value="NBD_C_sf"/>
</dbReference>
<dbReference type="Proteomes" id="UP001595818">
    <property type="component" value="Unassembled WGS sequence"/>
</dbReference>
<comment type="similarity">
    <text evidence="1">Belongs to the four-carbon acid sugar kinase family.</text>
</comment>
<evidence type="ECO:0000256" key="3">
    <source>
        <dbReference type="ARBA" id="ARBA00022741"/>
    </source>
</evidence>
<dbReference type="Gene3D" id="3.40.50.10840">
    <property type="entry name" value="Putative sugar-binding, N-terminal domain"/>
    <property type="match status" value="1"/>
</dbReference>
<keyword evidence="10" id="KW-1185">Reference proteome</keyword>
<dbReference type="GO" id="GO:0016301">
    <property type="term" value="F:kinase activity"/>
    <property type="evidence" value="ECO:0007669"/>
    <property type="project" value="UniProtKB-KW"/>
</dbReference>
<keyword evidence="5" id="KW-0067">ATP-binding</keyword>
<dbReference type="RefSeq" id="WP_377066412.1">
    <property type="nucleotide sequence ID" value="NZ_JBHSJJ010000011.1"/>
</dbReference>
<dbReference type="InterPro" id="IPR031475">
    <property type="entry name" value="NBD_C"/>
</dbReference>
<dbReference type="SUPFAM" id="SSF142764">
    <property type="entry name" value="YgbK-like"/>
    <property type="match status" value="1"/>
</dbReference>
<proteinExistence type="inferred from homology"/>
<evidence type="ECO:0000313" key="10">
    <source>
        <dbReference type="Proteomes" id="UP001595818"/>
    </source>
</evidence>
<name>A0ABV9T4V2_9BACT</name>
<keyword evidence="2 9" id="KW-0808">Transferase</keyword>
<dbReference type="Gene3D" id="3.40.980.20">
    <property type="entry name" value="Four-carbon acid sugar kinase, nucleotide binding domain"/>
    <property type="match status" value="1"/>
</dbReference>
<evidence type="ECO:0000256" key="1">
    <source>
        <dbReference type="ARBA" id="ARBA00005715"/>
    </source>
</evidence>
<evidence type="ECO:0000256" key="2">
    <source>
        <dbReference type="ARBA" id="ARBA00022679"/>
    </source>
</evidence>
<dbReference type="EC" id="2.7.1.-" evidence="9"/>